<reference evidence="1" key="1">
    <citation type="submission" date="2023-04" db="EMBL/GenBank/DDBJ databases">
        <title>Draft Genome sequencing of Naganishia species isolated from polar environments using Oxford Nanopore Technology.</title>
        <authorList>
            <person name="Leo P."/>
            <person name="Venkateswaran K."/>
        </authorList>
    </citation>
    <scope>NUCLEOTIDE SEQUENCE</scope>
    <source>
        <strain evidence="1">MNA-CCFEE 5262</strain>
    </source>
</reference>
<keyword evidence="2" id="KW-1185">Reference proteome</keyword>
<accession>A0ACC2W4L4</accession>
<sequence>MSAAQYYDPSDNPPPKPGVYSTPPPFPQPPYAQPPYANAPPSMPPSAPYADPTGFSNTAPNGAQFVASDGNEKTGTRFRPKKRFNDPFFAIAFVAVFAGFVALSAITIRQFVRYNGAGGGFGGISGSTRTLDYHTVYLLLVASGLALVLAFVWLMIVRAFTRVIMEITLVLSVVFNIGVCVYYFVMKYWSGAIIFLIIAIISVLSYWFMRKRIPLARILFQTTVDVSKHHPSVYFVTVLGLVVQTAWNVWYSFTCVAIYVTYTVGSPACATNACSSGKVAGLIFFATFAYIWVSQVIANVILATLAGGVYGGWYYSGPRDTANAAGVPARANLKSFIRAITSSLGSIAFGSLIVTVLELLRTIMQVVAQNEQSQGDVVSRGWFSTLTNTHSTLIVTPTRRGDANVLVSWLSCSIEIALYGKPYIPAAKDTWNLLRKRGIDALVNDSLVGLVLTTGAYIVGLLTALFAYLYLRYTSPAYNASGQYTAPVILFGALIGLNVGLAVSSAIDAGVSTIFVGLGEDPYILQERSPALFAEIQRVYPQVIQPVGGV</sequence>
<dbReference type="Proteomes" id="UP001230649">
    <property type="component" value="Unassembled WGS sequence"/>
</dbReference>
<dbReference type="EMBL" id="JASBWS010000044">
    <property type="protein sequence ID" value="KAJ9106065.1"/>
    <property type="molecule type" value="Genomic_DNA"/>
</dbReference>
<protein>
    <submittedName>
        <fullName evidence="1">Uncharacterized protein</fullName>
    </submittedName>
</protein>
<organism evidence="1 2">
    <name type="scientific">Naganishia adeliensis</name>
    <dbReference type="NCBI Taxonomy" id="92952"/>
    <lineage>
        <taxon>Eukaryota</taxon>
        <taxon>Fungi</taxon>
        <taxon>Dikarya</taxon>
        <taxon>Basidiomycota</taxon>
        <taxon>Agaricomycotina</taxon>
        <taxon>Tremellomycetes</taxon>
        <taxon>Filobasidiales</taxon>
        <taxon>Filobasidiaceae</taxon>
        <taxon>Naganishia</taxon>
    </lineage>
</organism>
<gene>
    <name evidence="1" type="ORF">QFC20_004127</name>
</gene>
<evidence type="ECO:0000313" key="2">
    <source>
        <dbReference type="Proteomes" id="UP001230649"/>
    </source>
</evidence>
<name>A0ACC2W4L4_9TREE</name>
<proteinExistence type="predicted"/>
<comment type="caution">
    <text evidence="1">The sequence shown here is derived from an EMBL/GenBank/DDBJ whole genome shotgun (WGS) entry which is preliminary data.</text>
</comment>
<evidence type="ECO:0000313" key="1">
    <source>
        <dbReference type="EMBL" id="KAJ9106065.1"/>
    </source>
</evidence>